<name>A0A6A5TZ06_9PLEO</name>
<evidence type="ECO:0000259" key="3">
    <source>
        <dbReference type="PROSITE" id="PS50048"/>
    </source>
</evidence>
<dbReference type="SUPFAM" id="SSF57701">
    <property type="entry name" value="Zn2/Cys6 DNA-binding domain"/>
    <property type="match status" value="1"/>
</dbReference>
<dbReference type="PANTHER" id="PTHR47785:SF5">
    <property type="entry name" value="ZN(II)2CYS6 TRANSCRIPTION FACTOR (EUROFUNG)"/>
    <property type="match status" value="1"/>
</dbReference>
<dbReference type="SMART" id="SM00066">
    <property type="entry name" value="GAL4"/>
    <property type="match status" value="1"/>
</dbReference>
<dbReference type="Pfam" id="PF00172">
    <property type="entry name" value="Zn_clus"/>
    <property type="match status" value="1"/>
</dbReference>
<dbReference type="InterPro" id="IPR036864">
    <property type="entry name" value="Zn2-C6_fun-type_DNA-bd_sf"/>
</dbReference>
<organism evidence="4 5">
    <name type="scientific">Byssothecium circinans</name>
    <dbReference type="NCBI Taxonomy" id="147558"/>
    <lineage>
        <taxon>Eukaryota</taxon>
        <taxon>Fungi</taxon>
        <taxon>Dikarya</taxon>
        <taxon>Ascomycota</taxon>
        <taxon>Pezizomycotina</taxon>
        <taxon>Dothideomycetes</taxon>
        <taxon>Pleosporomycetidae</taxon>
        <taxon>Pleosporales</taxon>
        <taxon>Massarineae</taxon>
        <taxon>Massarinaceae</taxon>
        <taxon>Byssothecium</taxon>
    </lineage>
</organism>
<dbReference type="CDD" id="cd00067">
    <property type="entry name" value="GAL4"/>
    <property type="match status" value="1"/>
</dbReference>
<dbReference type="PANTHER" id="PTHR47785">
    <property type="entry name" value="ZN(II)2CYS6 TRANSCRIPTION FACTOR (EUROFUNG)-RELATED-RELATED"/>
    <property type="match status" value="1"/>
</dbReference>
<feature type="compositionally biased region" description="Low complexity" evidence="2">
    <location>
        <begin position="515"/>
        <end position="526"/>
    </location>
</feature>
<gene>
    <name evidence="4" type="ORF">CC80DRAFT_592351</name>
</gene>
<reference evidence="4" key="1">
    <citation type="journal article" date="2020" name="Stud. Mycol.">
        <title>101 Dothideomycetes genomes: a test case for predicting lifestyles and emergence of pathogens.</title>
        <authorList>
            <person name="Haridas S."/>
            <person name="Albert R."/>
            <person name="Binder M."/>
            <person name="Bloem J."/>
            <person name="Labutti K."/>
            <person name="Salamov A."/>
            <person name="Andreopoulos B."/>
            <person name="Baker S."/>
            <person name="Barry K."/>
            <person name="Bills G."/>
            <person name="Bluhm B."/>
            <person name="Cannon C."/>
            <person name="Castanera R."/>
            <person name="Culley D."/>
            <person name="Daum C."/>
            <person name="Ezra D."/>
            <person name="Gonzalez J."/>
            <person name="Henrissat B."/>
            <person name="Kuo A."/>
            <person name="Liang C."/>
            <person name="Lipzen A."/>
            <person name="Lutzoni F."/>
            <person name="Magnuson J."/>
            <person name="Mondo S."/>
            <person name="Nolan M."/>
            <person name="Ohm R."/>
            <person name="Pangilinan J."/>
            <person name="Park H.-J."/>
            <person name="Ramirez L."/>
            <person name="Alfaro M."/>
            <person name="Sun H."/>
            <person name="Tritt A."/>
            <person name="Yoshinaga Y."/>
            <person name="Zwiers L.-H."/>
            <person name="Turgeon B."/>
            <person name="Goodwin S."/>
            <person name="Spatafora J."/>
            <person name="Crous P."/>
            <person name="Grigoriev I."/>
        </authorList>
    </citation>
    <scope>NUCLEOTIDE SEQUENCE</scope>
    <source>
        <strain evidence="4">CBS 675.92</strain>
    </source>
</reference>
<sequence length="764" mass="85742">MHNTRQRSTTRHDSTRHEVDFARAMDYSASATTRPASAGSHGHNQEWPAQAQPQPQPQPQSHAHPQPQNAKRRRFHEANNPSSRVPIACAACRDRKTRCSGEQPSCSFCKKSGIDCVYSHSAVVVPMISQNTIPAGLDAWGARILGAIDKLATSLNNCTPLQSKDQDVLTSDMASRRSILAVPMQASSDRSFTIQTTSPQNTMTSIYGDEDTQGDGHVLEVLSLRRSMAQPENAPFGLWWSYTIEETLSWPILEFKGNICVGLDALMDSTDEEGDDEEQSPNPTRRRKGRKRVKRVKRSLDDDIMVPDLVESFLKHAHTMNPILEPSVLRKHAASMIEDGLSWDGETCQVLLACAIGAILDPWDVSNLTNFSHPKTSPERHAIGQDYFNAAQKRIGNLWSHCSLISAQCLFLTGVFLVYTHEPVAAWRAFNSASVTCRAYISKMIARRNKGLPLPASYSMEQRLFWSSIKSEREIAAEFGMETSGLNLIAYSSQLPTPPNGYAVDINQEDNTPASQPVSGSPASTSSSIYYEERSWYYYLTEIMVQKVEMRIDIYTHEKRREAYNRSNDSPESFFTSMVHALKEFDYQLAQYYDSLPPIMKFSLDDAMPCADELRQHLRWRVYSVRHDITIPALYILIHNDTTHWDRGLVADLIHLANICLALDEKFLSISISTYRHQATWLGPRRGVRSALIIIAAARLAAKNMPGLEKLCVPEAALWGYGGETLMKGLDYWSSESRDCEAYVNLLRRMHPAFRADAQGTADG</sequence>
<dbReference type="GO" id="GO:0000981">
    <property type="term" value="F:DNA-binding transcription factor activity, RNA polymerase II-specific"/>
    <property type="evidence" value="ECO:0007669"/>
    <property type="project" value="InterPro"/>
</dbReference>
<dbReference type="OrthoDB" id="4356994at2759"/>
<keyword evidence="1" id="KW-0539">Nucleus</keyword>
<dbReference type="PROSITE" id="PS00463">
    <property type="entry name" value="ZN2_CY6_FUNGAL_1"/>
    <property type="match status" value="1"/>
</dbReference>
<proteinExistence type="predicted"/>
<feature type="region of interest" description="Disordered" evidence="2">
    <location>
        <begin position="502"/>
        <end position="526"/>
    </location>
</feature>
<accession>A0A6A5TZ06</accession>
<feature type="compositionally biased region" description="Low complexity" evidence="2">
    <location>
        <begin position="48"/>
        <end position="68"/>
    </location>
</feature>
<dbReference type="InterPro" id="IPR001138">
    <property type="entry name" value="Zn2Cys6_DnaBD"/>
</dbReference>
<evidence type="ECO:0000313" key="5">
    <source>
        <dbReference type="Proteomes" id="UP000800035"/>
    </source>
</evidence>
<dbReference type="Proteomes" id="UP000800035">
    <property type="component" value="Unassembled WGS sequence"/>
</dbReference>
<dbReference type="CDD" id="cd12148">
    <property type="entry name" value="fungal_TF_MHR"/>
    <property type="match status" value="1"/>
</dbReference>
<dbReference type="EMBL" id="ML976988">
    <property type="protein sequence ID" value="KAF1957871.1"/>
    <property type="molecule type" value="Genomic_DNA"/>
</dbReference>
<feature type="compositionally biased region" description="Acidic residues" evidence="2">
    <location>
        <begin position="270"/>
        <end position="279"/>
    </location>
</feature>
<feature type="compositionally biased region" description="Basic and acidic residues" evidence="2">
    <location>
        <begin position="10"/>
        <end position="23"/>
    </location>
</feature>
<evidence type="ECO:0000256" key="1">
    <source>
        <dbReference type="ARBA" id="ARBA00023242"/>
    </source>
</evidence>
<evidence type="ECO:0000256" key="2">
    <source>
        <dbReference type="SAM" id="MobiDB-lite"/>
    </source>
</evidence>
<feature type="region of interest" description="Disordered" evidence="2">
    <location>
        <begin position="270"/>
        <end position="293"/>
    </location>
</feature>
<feature type="region of interest" description="Disordered" evidence="2">
    <location>
        <begin position="1"/>
        <end position="81"/>
    </location>
</feature>
<feature type="domain" description="Zn(2)-C6 fungal-type" evidence="3">
    <location>
        <begin position="88"/>
        <end position="118"/>
    </location>
</feature>
<feature type="compositionally biased region" description="Basic residues" evidence="2">
    <location>
        <begin position="284"/>
        <end position="293"/>
    </location>
</feature>
<dbReference type="AlphaFoldDB" id="A0A6A5TZ06"/>
<protein>
    <recommendedName>
        <fullName evidence="3">Zn(2)-C6 fungal-type domain-containing protein</fullName>
    </recommendedName>
</protein>
<dbReference type="PROSITE" id="PS50048">
    <property type="entry name" value="ZN2_CY6_FUNGAL_2"/>
    <property type="match status" value="1"/>
</dbReference>
<dbReference type="InterPro" id="IPR053181">
    <property type="entry name" value="EcdB-like_regulator"/>
</dbReference>
<dbReference type="GO" id="GO:0008270">
    <property type="term" value="F:zinc ion binding"/>
    <property type="evidence" value="ECO:0007669"/>
    <property type="project" value="InterPro"/>
</dbReference>
<evidence type="ECO:0000313" key="4">
    <source>
        <dbReference type="EMBL" id="KAF1957871.1"/>
    </source>
</evidence>
<dbReference type="Gene3D" id="4.10.240.10">
    <property type="entry name" value="Zn(2)-C6 fungal-type DNA-binding domain"/>
    <property type="match status" value="1"/>
</dbReference>
<keyword evidence="5" id="KW-1185">Reference proteome</keyword>